<name>A0A6P7ZVY8_9AMPH</name>
<reference evidence="5 6" key="1">
    <citation type="submission" date="2025-04" db="UniProtKB">
        <authorList>
            <consortium name="RefSeq"/>
        </authorList>
    </citation>
    <scope>IDENTIFICATION</scope>
</reference>
<dbReference type="Gene3D" id="3.10.100.10">
    <property type="entry name" value="Mannose-Binding Protein A, subunit A"/>
    <property type="match status" value="1"/>
</dbReference>
<dbReference type="CDD" id="cd00037">
    <property type="entry name" value="CLECT"/>
    <property type="match status" value="1"/>
</dbReference>
<dbReference type="PROSITE" id="PS00615">
    <property type="entry name" value="C_TYPE_LECTIN_1"/>
    <property type="match status" value="1"/>
</dbReference>
<dbReference type="RefSeq" id="XP_030077480.1">
    <property type="nucleotide sequence ID" value="XM_030221620.1"/>
</dbReference>
<dbReference type="RefSeq" id="XP_030077472.1">
    <property type="nucleotide sequence ID" value="XM_030221612.1"/>
</dbReference>
<dbReference type="SMART" id="SM00034">
    <property type="entry name" value="CLECT"/>
    <property type="match status" value="1"/>
</dbReference>
<keyword evidence="4" id="KW-1185">Reference proteome</keyword>
<sequence>MVWLCILLLGIMTMSKSTADSHHRNIRGLLFGHSENPREQPSSIDIRLPSINIGAAPNMQMAPDSMFNPDHFCQGPCLDSWIHYNGRCYLYVSTPSTKPEAERFCASAFNGAQLASIEDPFQNAFVVALAKSMNKQIDKFWTEQKMLTNQRGFIFGIGGCFSLGIGGLGLWGNTDCNNRFPFICSYTSSSAVPGEVKADQLG</sequence>
<dbReference type="InterPro" id="IPR018378">
    <property type="entry name" value="C-type_lectin_CS"/>
</dbReference>
<evidence type="ECO:0000256" key="2">
    <source>
        <dbReference type="SAM" id="SignalP"/>
    </source>
</evidence>
<organism evidence="4 6">
    <name type="scientific">Microcaecilia unicolor</name>
    <dbReference type="NCBI Taxonomy" id="1415580"/>
    <lineage>
        <taxon>Eukaryota</taxon>
        <taxon>Metazoa</taxon>
        <taxon>Chordata</taxon>
        <taxon>Craniata</taxon>
        <taxon>Vertebrata</taxon>
        <taxon>Euteleostomi</taxon>
        <taxon>Amphibia</taxon>
        <taxon>Gymnophiona</taxon>
        <taxon>Siphonopidae</taxon>
        <taxon>Microcaecilia</taxon>
    </lineage>
</organism>
<feature type="chain" id="PRO_5044652645" evidence="2">
    <location>
        <begin position="20"/>
        <end position="202"/>
    </location>
</feature>
<dbReference type="Proteomes" id="UP000515156">
    <property type="component" value="Chromosome 1"/>
</dbReference>
<evidence type="ECO:0000256" key="1">
    <source>
        <dbReference type="ARBA" id="ARBA00023157"/>
    </source>
</evidence>
<dbReference type="OrthoDB" id="6337382at2759"/>
<feature type="domain" description="C-type lectin" evidence="3">
    <location>
        <begin position="84"/>
        <end position="185"/>
    </location>
</feature>
<dbReference type="KEGG" id="muo:115482050"/>
<feature type="signal peptide" evidence="2">
    <location>
        <begin position="1"/>
        <end position="19"/>
    </location>
</feature>
<gene>
    <name evidence="5 6" type="primary">LOC115482050</name>
</gene>
<evidence type="ECO:0000313" key="4">
    <source>
        <dbReference type="Proteomes" id="UP000515156"/>
    </source>
</evidence>
<keyword evidence="2" id="KW-0732">Signal</keyword>
<evidence type="ECO:0000313" key="5">
    <source>
        <dbReference type="RefSeq" id="XP_030077472.1"/>
    </source>
</evidence>
<evidence type="ECO:0000313" key="6">
    <source>
        <dbReference type="RefSeq" id="XP_030077480.1"/>
    </source>
</evidence>
<dbReference type="SUPFAM" id="SSF56436">
    <property type="entry name" value="C-type lectin-like"/>
    <property type="match status" value="1"/>
</dbReference>
<accession>A0A6P7ZVY8</accession>
<dbReference type="GeneID" id="115482050"/>
<dbReference type="InterPro" id="IPR016186">
    <property type="entry name" value="C-type_lectin-like/link_sf"/>
</dbReference>
<dbReference type="InterPro" id="IPR001304">
    <property type="entry name" value="C-type_lectin-like"/>
</dbReference>
<dbReference type="InterPro" id="IPR016187">
    <property type="entry name" value="CTDL_fold"/>
</dbReference>
<protein>
    <submittedName>
        <fullName evidence="5 6">Snaclec agglucetin subunit alpha-1-like</fullName>
    </submittedName>
</protein>
<keyword evidence="1" id="KW-1015">Disulfide bond</keyword>
<dbReference type="AlphaFoldDB" id="A0A6P7ZVY8"/>
<evidence type="ECO:0000259" key="3">
    <source>
        <dbReference type="PROSITE" id="PS50041"/>
    </source>
</evidence>
<proteinExistence type="predicted"/>
<dbReference type="PROSITE" id="PS50041">
    <property type="entry name" value="C_TYPE_LECTIN_2"/>
    <property type="match status" value="1"/>
</dbReference>